<dbReference type="EMBL" id="JAUSRA010000001">
    <property type="protein sequence ID" value="MDP9797015.1"/>
    <property type="molecule type" value="Genomic_DNA"/>
</dbReference>
<proteinExistence type="predicted"/>
<organism evidence="2 3">
    <name type="scientific">Catenuloplanes nepalensis</name>
    <dbReference type="NCBI Taxonomy" id="587533"/>
    <lineage>
        <taxon>Bacteria</taxon>
        <taxon>Bacillati</taxon>
        <taxon>Actinomycetota</taxon>
        <taxon>Actinomycetes</taxon>
        <taxon>Micromonosporales</taxon>
        <taxon>Micromonosporaceae</taxon>
        <taxon>Catenuloplanes</taxon>
    </lineage>
</organism>
<evidence type="ECO:0000256" key="1">
    <source>
        <dbReference type="SAM" id="MobiDB-lite"/>
    </source>
</evidence>
<comment type="caution">
    <text evidence="2">The sequence shown here is derived from an EMBL/GenBank/DDBJ whole genome shotgun (WGS) entry which is preliminary data.</text>
</comment>
<evidence type="ECO:0000313" key="3">
    <source>
        <dbReference type="Proteomes" id="UP001240984"/>
    </source>
</evidence>
<evidence type="ECO:0000313" key="2">
    <source>
        <dbReference type="EMBL" id="MDP9797015.1"/>
    </source>
</evidence>
<keyword evidence="3" id="KW-1185">Reference proteome</keyword>
<reference evidence="2 3" key="1">
    <citation type="submission" date="2023-07" db="EMBL/GenBank/DDBJ databases">
        <title>Sequencing the genomes of 1000 actinobacteria strains.</title>
        <authorList>
            <person name="Klenk H.-P."/>
        </authorList>
    </citation>
    <scope>NUCLEOTIDE SEQUENCE [LARGE SCALE GENOMIC DNA]</scope>
    <source>
        <strain evidence="2 3">DSM 44710</strain>
    </source>
</reference>
<accession>A0ABT9MZY9</accession>
<dbReference type="Proteomes" id="UP001240984">
    <property type="component" value="Unassembled WGS sequence"/>
</dbReference>
<feature type="region of interest" description="Disordered" evidence="1">
    <location>
        <begin position="1"/>
        <end position="20"/>
    </location>
</feature>
<gene>
    <name evidence="2" type="ORF">J2S43_005527</name>
</gene>
<protein>
    <submittedName>
        <fullName evidence="2">Uncharacterized protein</fullName>
    </submittedName>
</protein>
<dbReference type="RefSeq" id="WP_306834035.1">
    <property type="nucleotide sequence ID" value="NZ_JAUSRA010000001.1"/>
</dbReference>
<sequence length="58" mass="6265">MAVVLSRPLMPEGSLTDTKERSNIEVDLSFVSVNDPLRRATAEWATESLPTASDSDSA</sequence>
<name>A0ABT9MZY9_9ACTN</name>